<keyword evidence="3" id="KW-0804">Transcription</keyword>
<keyword evidence="2" id="KW-0805">Transcription regulation</keyword>
<keyword evidence="6" id="KW-0648">Protein biosynthesis</keyword>
<evidence type="ECO:0000313" key="6">
    <source>
        <dbReference type="EMBL" id="PTL36876.1"/>
    </source>
</evidence>
<dbReference type="PROSITE" id="PS00830">
    <property type="entry name" value="GREAB_2"/>
    <property type="match status" value="1"/>
</dbReference>
<reference evidence="6 7" key="1">
    <citation type="submission" date="2017-09" db="EMBL/GenBank/DDBJ databases">
        <title>Bloom of a denitrifying methanotroph, Candidatus Methylomirabilis limnetica, in a deep stratified lake.</title>
        <authorList>
            <person name="Graf J.S."/>
            <person name="Marchant H.K."/>
            <person name="Tienken D."/>
            <person name="Hach P.F."/>
            <person name="Brand A."/>
            <person name="Schubert C.J."/>
            <person name="Kuypers M.M."/>
            <person name="Milucka J."/>
        </authorList>
    </citation>
    <scope>NUCLEOTIDE SEQUENCE [LARGE SCALE GENOMIC DNA]</scope>
    <source>
        <strain evidence="6 7">Zug</strain>
    </source>
</reference>
<evidence type="ECO:0000313" key="7">
    <source>
        <dbReference type="Proteomes" id="UP000241436"/>
    </source>
</evidence>
<dbReference type="SUPFAM" id="SSF54534">
    <property type="entry name" value="FKBP-like"/>
    <property type="match status" value="1"/>
</dbReference>
<keyword evidence="7" id="KW-1185">Reference proteome</keyword>
<dbReference type="GO" id="GO:0032784">
    <property type="term" value="P:regulation of DNA-templated transcription elongation"/>
    <property type="evidence" value="ECO:0007669"/>
    <property type="project" value="InterPro"/>
</dbReference>
<dbReference type="SUPFAM" id="SSF46557">
    <property type="entry name" value="GreA transcript cleavage protein, N-terminal domain"/>
    <property type="match status" value="1"/>
</dbReference>
<keyword evidence="6" id="KW-0251">Elongation factor</keyword>
<dbReference type="InterPro" id="IPR023459">
    <property type="entry name" value="Tscrpt_elong_fac_GreA/B_fam"/>
</dbReference>
<reference evidence="7" key="2">
    <citation type="journal article" date="2018" name="Environ. Microbiol.">
        <title>Bloom of a denitrifying methanotroph, 'Candidatus Methylomirabilis limnetica', in a deep stratified lake.</title>
        <authorList>
            <person name="Graf J.S."/>
            <person name="Mayr M.J."/>
            <person name="Marchant H.K."/>
            <person name="Tienken D."/>
            <person name="Hach P.F."/>
            <person name="Brand A."/>
            <person name="Schubert C.J."/>
            <person name="Kuypers M.M."/>
            <person name="Milucka J."/>
        </authorList>
    </citation>
    <scope>NUCLEOTIDE SEQUENCE [LARGE SCALE GENOMIC DNA]</scope>
    <source>
        <strain evidence="7">Zug</strain>
    </source>
</reference>
<name>A0A2T4U0I0_9BACT</name>
<organism evidence="6 7">
    <name type="scientific">Candidatus Methylomirabilis limnetica</name>
    <dbReference type="NCBI Taxonomy" id="2033718"/>
    <lineage>
        <taxon>Bacteria</taxon>
        <taxon>Candidatus Methylomirabilota</taxon>
        <taxon>Candidatus Methylomirabilia</taxon>
        <taxon>Candidatus Methylomirabilales</taxon>
        <taxon>Candidatus Methylomirabilaceae</taxon>
        <taxon>Candidatus Methylomirabilis</taxon>
    </lineage>
</organism>
<feature type="domain" description="Transcription elongation factor GreA/GreB C-terminal" evidence="4">
    <location>
        <begin position="93"/>
        <end position="165"/>
    </location>
</feature>
<dbReference type="GO" id="GO:0003677">
    <property type="term" value="F:DNA binding"/>
    <property type="evidence" value="ECO:0007669"/>
    <property type="project" value="InterPro"/>
</dbReference>
<dbReference type="InterPro" id="IPR036805">
    <property type="entry name" value="Tscrpt_elong_fac_GreA/B_N_sf"/>
</dbReference>
<evidence type="ECO:0000259" key="4">
    <source>
        <dbReference type="Pfam" id="PF01272"/>
    </source>
</evidence>
<dbReference type="Gene3D" id="1.10.287.180">
    <property type="entry name" value="Transcription elongation factor, GreA/GreB, N-terminal domain"/>
    <property type="match status" value="1"/>
</dbReference>
<dbReference type="PANTHER" id="PTHR30437">
    <property type="entry name" value="TRANSCRIPTION ELONGATION FACTOR GREA"/>
    <property type="match status" value="1"/>
</dbReference>
<dbReference type="GO" id="GO:0070063">
    <property type="term" value="F:RNA polymerase binding"/>
    <property type="evidence" value="ECO:0007669"/>
    <property type="project" value="InterPro"/>
</dbReference>
<comment type="caution">
    <text evidence="6">The sequence shown here is derived from an EMBL/GenBank/DDBJ whole genome shotgun (WGS) entry which is preliminary data.</text>
</comment>
<dbReference type="GO" id="GO:0003746">
    <property type="term" value="F:translation elongation factor activity"/>
    <property type="evidence" value="ECO:0007669"/>
    <property type="project" value="UniProtKB-KW"/>
</dbReference>
<dbReference type="InterPro" id="IPR001437">
    <property type="entry name" value="Tscrpt_elong_fac_GreA/B_C"/>
</dbReference>
<dbReference type="InterPro" id="IPR022691">
    <property type="entry name" value="Tscrpt_elong_fac_GreA/B_N"/>
</dbReference>
<dbReference type="GO" id="GO:0006354">
    <property type="term" value="P:DNA-templated transcription elongation"/>
    <property type="evidence" value="ECO:0007669"/>
    <property type="project" value="TreeGrafter"/>
</dbReference>
<protein>
    <submittedName>
        <fullName evidence="6">Transcription elongation factor GreA</fullName>
    </submittedName>
</protein>
<gene>
    <name evidence="6" type="ORF">CLG94_02010</name>
</gene>
<dbReference type="Pfam" id="PF01272">
    <property type="entry name" value="GreA_GreB"/>
    <property type="match status" value="1"/>
</dbReference>
<comment type="similarity">
    <text evidence="1">Belongs to the GreA/GreB family.</text>
</comment>
<evidence type="ECO:0000256" key="3">
    <source>
        <dbReference type="ARBA" id="ARBA00023163"/>
    </source>
</evidence>
<evidence type="ECO:0000256" key="2">
    <source>
        <dbReference type="ARBA" id="ARBA00023015"/>
    </source>
</evidence>
<feature type="domain" description="Transcription elongation factor GreA/GreB N-terminal" evidence="5">
    <location>
        <begin position="24"/>
        <end position="83"/>
    </location>
</feature>
<dbReference type="Gene3D" id="3.10.50.30">
    <property type="entry name" value="Transcription elongation factor, GreA/GreB, C-terminal domain"/>
    <property type="match status" value="1"/>
</dbReference>
<accession>A0A2T4U0I0</accession>
<proteinExistence type="inferred from homology"/>
<dbReference type="InterPro" id="IPR018151">
    <property type="entry name" value="TF_GreA/GreB_CS"/>
</dbReference>
<evidence type="ECO:0000259" key="5">
    <source>
        <dbReference type="Pfam" id="PF03449"/>
    </source>
</evidence>
<dbReference type="InterPro" id="IPR036953">
    <property type="entry name" value="GreA/GreB_C_sf"/>
</dbReference>
<dbReference type="Pfam" id="PF03449">
    <property type="entry name" value="GreA_GreB_N"/>
    <property type="match status" value="1"/>
</dbReference>
<dbReference type="AlphaFoldDB" id="A0A2T4U0I0"/>
<dbReference type="EMBL" id="NVQC01000010">
    <property type="protein sequence ID" value="PTL36876.1"/>
    <property type="molecule type" value="Genomic_DNA"/>
</dbReference>
<dbReference type="PANTHER" id="PTHR30437:SF4">
    <property type="entry name" value="TRANSCRIPTION ELONGATION FACTOR GREA"/>
    <property type="match status" value="1"/>
</dbReference>
<sequence>MGGSATSGRRSTGGGRMKIDALLDGLRAEFNKLDREFKVDIPKKIQTARELGDLSESGEYETIKDRQGFVKARMIFLQQRISEISKIDLRAVPKDRVALGSTVHLVDEDSGEESVYTLVFPELMDSKRGWISVASPVGRSLIGKQVGDRVVMNMPSGTKAFEMMSFQTLHESLQSNPDGTGS</sequence>
<evidence type="ECO:0000256" key="1">
    <source>
        <dbReference type="ARBA" id="ARBA00008213"/>
    </source>
</evidence>
<dbReference type="Proteomes" id="UP000241436">
    <property type="component" value="Unassembled WGS sequence"/>
</dbReference>